<comment type="caution">
    <text evidence="1">The sequence shown here is derived from an EMBL/GenBank/DDBJ whole genome shotgun (WGS) entry which is preliminary data.</text>
</comment>
<organism evidence="1 2">
    <name type="scientific">Phascolomyces articulosus</name>
    <dbReference type="NCBI Taxonomy" id="60185"/>
    <lineage>
        <taxon>Eukaryota</taxon>
        <taxon>Fungi</taxon>
        <taxon>Fungi incertae sedis</taxon>
        <taxon>Mucoromycota</taxon>
        <taxon>Mucoromycotina</taxon>
        <taxon>Mucoromycetes</taxon>
        <taxon>Mucorales</taxon>
        <taxon>Lichtheimiaceae</taxon>
        <taxon>Phascolomyces</taxon>
    </lineage>
</organism>
<reference evidence="1" key="2">
    <citation type="submission" date="2023-02" db="EMBL/GenBank/DDBJ databases">
        <authorList>
            <consortium name="DOE Joint Genome Institute"/>
            <person name="Mondo S.J."/>
            <person name="Chang Y."/>
            <person name="Wang Y."/>
            <person name="Ahrendt S."/>
            <person name="Andreopoulos W."/>
            <person name="Barry K."/>
            <person name="Beard J."/>
            <person name="Benny G.L."/>
            <person name="Blankenship S."/>
            <person name="Bonito G."/>
            <person name="Cuomo C."/>
            <person name="Desiro A."/>
            <person name="Gervers K.A."/>
            <person name="Hundley H."/>
            <person name="Kuo A."/>
            <person name="LaButti K."/>
            <person name="Lang B.F."/>
            <person name="Lipzen A."/>
            <person name="O'Donnell K."/>
            <person name="Pangilinan J."/>
            <person name="Reynolds N."/>
            <person name="Sandor L."/>
            <person name="Smith M.W."/>
            <person name="Tsang A."/>
            <person name="Grigoriev I.V."/>
            <person name="Stajich J.E."/>
            <person name="Spatafora J.W."/>
        </authorList>
    </citation>
    <scope>NUCLEOTIDE SEQUENCE</scope>
    <source>
        <strain evidence="1">RSA 2281</strain>
    </source>
</reference>
<dbReference type="Proteomes" id="UP001209540">
    <property type="component" value="Unassembled WGS sequence"/>
</dbReference>
<dbReference type="AlphaFoldDB" id="A0AAD5KA56"/>
<protein>
    <recommendedName>
        <fullName evidence="3">Reverse transcriptase zinc-binding domain-containing protein</fullName>
    </recommendedName>
</protein>
<gene>
    <name evidence="1" type="ORF">BDA99DRAFT_493885</name>
</gene>
<accession>A0AAD5KA56</accession>
<keyword evidence="2" id="KW-1185">Reference proteome</keyword>
<evidence type="ECO:0000313" key="2">
    <source>
        <dbReference type="Proteomes" id="UP001209540"/>
    </source>
</evidence>
<proteinExistence type="predicted"/>
<evidence type="ECO:0008006" key="3">
    <source>
        <dbReference type="Google" id="ProtNLM"/>
    </source>
</evidence>
<name>A0AAD5KA56_9FUNG</name>
<reference evidence="1" key="1">
    <citation type="journal article" date="2022" name="IScience">
        <title>Evolution of zygomycete secretomes and the origins of terrestrial fungal ecologies.</title>
        <authorList>
            <person name="Chang Y."/>
            <person name="Wang Y."/>
            <person name="Mondo S."/>
            <person name="Ahrendt S."/>
            <person name="Andreopoulos W."/>
            <person name="Barry K."/>
            <person name="Beard J."/>
            <person name="Benny G.L."/>
            <person name="Blankenship S."/>
            <person name="Bonito G."/>
            <person name="Cuomo C."/>
            <person name="Desiro A."/>
            <person name="Gervers K.A."/>
            <person name="Hundley H."/>
            <person name="Kuo A."/>
            <person name="LaButti K."/>
            <person name="Lang B.F."/>
            <person name="Lipzen A."/>
            <person name="O'Donnell K."/>
            <person name="Pangilinan J."/>
            <person name="Reynolds N."/>
            <person name="Sandor L."/>
            <person name="Smith M.E."/>
            <person name="Tsang A."/>
            <person name="Grigoriev I.V."/>
            <person name="Stajich J.E."/>
            <person name="Spatafora J.W."/>
        </authorList>
    </citation>
    <scope>NUCLEOTIDE SEQUENCE</scope>
    <source>
        <strain evidence="1">RSA 2281</strain>
    </source>
</reference>
<sequence length="83" mass="9661">MLFLETQNSTWCPHTLMAILIYHISNKAKLHQLFANKRSANICPICENEVETLRHFILHCTLKCAFWFIALPKFNAPPDFSLD</sequence>
<dbReference type="EMBL" id="JAIXMP010000002">
    <property type="protein sequence ID" value="KAI9276686.1"/>
    <property type="molecule type" value="Genomic_DNA"/>
</dbReference>
<evidence type="ECO:0000313" key="1">
    <source>
        <dbReference type="EMBL" id="KAI9276686.1"/>
    </source>
</evidence>